<keyword evidence="7" id="KW-1185">Reference proteome</keyword>
<dbReference type="PANTHER" id="PTHR45566">
    <property type="entry name" value="HTH-TYPE TRANSCRIPTIONAL REGULATOR YHJB-RELATED"/>
    <property type="match status" value="1"/>
</dbReference>
<gene>
    <name evidence="6" type="primary">narP</name>
    <name evidence="6" type="ORF">GCM10009798_05300</name>
</gene>
<dbReference type="PROSITE" id="PS50043">
    <property type="entry name" value="HTH_LUXR_2"/>
    <property type="match status" value="1"/>
</dbReference>
<dbReference type="RefSeq" id="WP_344042129.1">
    <property type="nucleotide sequence ID" value="NZ_BAAAPB010000001.1"/>
</dbReference>
<feature type="domain" description="HTH luxR-type" evidence="4">
    <location>
        <begin position="155"/>
        <end position="220"/>
    </location>
</feature>
<dbReference type="PROSITE" id="PS50110">
    <property type="entry name" value="RESPONSE_REGULATORY"/>
    <property type="match status" value="1"/>
</dbReference>
<dbReference type="Gene3D" id="1.10.10.10">
    <property type="entry name" value="Winged helix-like DNA-binding domain superfamily/Winged helix DNA-binding domain"/>
    <property type="match status" value="1"/>
</dbReference>
<dbReference type="SMART" id="SM00421">
    <property type="entry name" value="HTH_LUXR"/>
    <property type="match status" value="1"/>
</dbReference>
<evidence type="ECO:0000256" key="3">
    <source>
        <dbReference type="PROSITE-ProRule" id="PRU00169"/>
    </source>
</evidence>
<name>A0ABP5BQC5_9ACTN</name>
<feature type="domain" description="Response regulatory" evidence="5">
    <location>
        <begin position="30"/>
        <end position="145"/>
    </location>
</feature>
<dbReference type="InterPro" id="IPR001789">
    <property type="entry name" value="Sig_transdc_resp-reg_receiver"/>
</dbReference>
<comment type="caution">
    <text evidence="3">Lacks conserved residue(s) required for the propagation of feature annotation.</text>
</comment>
<dbReference type="Pfam" id="PF00072">
    <property type="entry name" value="Response_reg"/>
    <property type="match status" value="1"/>
</dbReference>
<evidence type="ECO:0000313" key="6">
    <source>
        <dbReference type="EMBL" id="GAA1949022.1"/>
    </source>
</evidence>
<evidence type="ECO:0000313" key="7">
    <source>
        <dbReference type="Proteomes" id="UP001500571"/>
    </source>
</evidence>
<organism evidence="6 7">
    <name type="scientific">Nocardioides panacihumi</name>
    <dbReference type="NCBI Taxonomy" id="400774"/>
    <lineage>
        <taxon>Bacteria</taxon>
        <taxon>Bacillati</taxon>
        <taxon>Actinomycetota</taxon>
        <taxon>Actinomycetes</taxon>
        <taxon>Propionibacteriales</taxon>
        <taxon>Nocardioidaceae</taxon>
        <taxon>Nocardioides</taxon>
    </lineage>
</organism>
<evidence type="ECO:0000256" key="2">
    <source>
        <dbReference type="ARBA" id="ARBA00023125"/>
    </source>
</evidence>
<dbReference type="Pfam" id="PF00196">
    <property type="entry name" value="GerE"/>
    <property type="match status" value="1"/>
</dbReference>
<dbReference type="CDD" id="cd17535">
    <property type="entry name" value="REC_NarL-like"/>
    <property type="match status" value="1"/>
</dbReference>
<protein>
    <submittedName>
        <fullName evidence="6">Nitrate/nitrite response regulator protein NarP</fullName>
    </submittedName>
</protein>
<dbReference type="InterPro" id="IPR011006">
    <property type="entry name" value="CheY-like_superfamily"/>
</dbReference>
<evidence type="ECO:0000259" key="4">
    <source>
        <dbReference type="PROSITE" id="PS50043"/>
    </source>
</evidence>
<evidence type="ECO:0000256" key="1">
    <source>
        <dbReference type="ARBA" id="ARBA00022553"/>
    </source>
</evidence>
<dbReference type="InterPro" id="IPR036388">
    <property type="entry name" value="WH-like_DNA-bd_sf"/>
</dbReference>
<keyword evidence="2" id="KW-0238">DNA-binding</keyword>
<dbReference type="Proteomes" id="UP001500571">
    <property type="component" value="Unassembled WGS sequence"/>
</dbReference>
<dbReference type="CDD" id="cd06170">
    <property type="entry name" value="LuxR_C_like"/>
    <property type="match status" value="1"/>
</dbReference>
<dbReference type="SUPFAM" id="SSF52172">
    <property type="entry name" value="CheY-like"/>
    <property type="match status" value="1"/>
</dbReference>
<reference evidence="7" key="1">
    <citation type="journal article" date="2019" name="Int. J. Syst. Evol. Microbiol.">
        <title>The Global Catalogue of Microorganisms (GCM) 10K type strain sequencing project: providing services to taxonomists for standard genome sequencing and annotation.</title>
        <authorList>
            <consortium name="The Broad Institute Genomics Platform"/>
            <consortium name="The Broad Institute Genome Sequencing Center for Infectious Disease"/>
            <person name="Wu L."/>
            <person name="Ma J."/>
        </authorList>
    </citation>
    <scope>NUCLEOTIDE SEQUENCE [LARGE SCALE GENOMIC DNA]</scope>
    <source>
        <strain evidence="7">JCM 15309</strain>
    </source>
</reference>
<keyword evidence="1" id="KW-0597">Phosphoprotein</keyword>
<dbReference type="EMBL" id="BAAAPB010000001">
    <property type="protein sequence ID" value="GAA1949022.1"/>
    <property type="molecule type" value="Genomic_DNA"/>
</dbReference>
<dbReference type="InterPro" id="IPR058245">
    <property type="entry name" value="NreC/VraR/RcsB-like_REC"/>
</dbReference>
<dbReference type="Gene3D" id="3.40.50.2300">
    <property type="match status" value="1"/>
</dbReference>
<dbReference type="InterPro" id="IPR016032">
    <property type="entry name" value="Sig_transdc_resp-reg_C-effctor"/>
</dbReference>
<dbReference type="SMART" id="SM00448">
    <property type="entry name" value="REC"/>
    <property type="match status" value="1"/>
</dbReference>
<evidence type="ECO:0000259" key="5">
    <source>
        <dbReference type="PROSITE" id="PS50110"/>
    </source>
</evidence>
<dbReference type="InterPro" id="IPR000792">
    <property type="entry name" value="Tscrpt_reg_LuxR_C"/>
</dbReference>
<proteinExistence type="predicted"/>
<comment type="caution">
    <text evidence="6">The sequence shown here is derived from an EMBL/GenBank/DDBJ whole genome shotgun (WGS) entry which is preliminary data.</text>
</comment>
<accession>A0ABP5BQC5</accession>
<dbReference type="PANTHER" id="PTHR45566:SF2">
    <property type="entry name" value="NARL SUBFAMILY"/>
    <property type="match status" value="1"/>
</dbReference>
<dbReference type="InterPro" id="IPR051015">
    <property type="entry name" value="EvgA-like"/>
</dbReference>
<dbReference type="PRINTS" id="PR00038">
    <property type="entry name" value="HTHLUXR"/>
</dbReference>
<dbReference type="SUPFAM" id="SSF46894">
    <property type="entry name" value="C-terminal effector domain of the bipartite response regulators"/>
    <property type="match status" value="1"/>
</dbReference>
<sequence length="237" mass="25531">MTVVVTQQAEPDQCRPEVEHQWLDEVRPQRVLVVDEHELLLAGLRAVLAEAPWVESCLMAGSAEVALQVARRHYPQVVLVSASLGGRSGPELCRTLRERMPHVKVVLTFGDGRMPAALASSLGAVAALSKNMAPGALLMAIKHVAEGGRVFPKGRVNPAVKLSRRELDVLHLLAEGLSNPETAASLKLSRHTIKQHTSSVYRKLGVRNRAEAASRAQELGLLGRLGADFLGGHLHAG</sequence>